<sequence>MKKSTPFYIFIIIFLTFLELLVIEISSLIMFLADHTKKGDLSIGLVTEKAIDILQHPISAMSKLIAENNPIFYVGSAAVIIYTLIVLFKTPKEKQDWEAETKNQTHGSARYATDSEIFIPGKIEKVSKKQMLKQFKKSLKKGND</sequence>
<keyword evidence="1" id="KW-0812">Transmembrane</keyword>
<evidence type="ECO:0000313" key="2">
    <source>
        <dbReference type="EMBL" id="KIU04548.1"/>
    </source>
</evidence>
<dbReference type="Proteomes" id="UP000032247">
    <property type="component" value="Unassembled WGS sequence"/>
</dbReference>
<evidence type="ECO:0000256" key="1">
    <source>
        <dbReference type="SAM" id="Phobius"/>
    </source>
</evidence>
<feature type="transmembrane region" description="Helical" evidence="1">
    <location>
        <begin position="7"/>
        <end position="33"/>
    </location>
</feature>
<reference evidence="2 3" key="1">
    <citation type="submission" date="2014-12" db="EMBL/GenBank/DDBJ databases">
        <title>Comparative genome analysis of Bacillus coagulans HM-08, Clostridium butyricum HM-68, Bacillus subtilis HM-66 and Bacillus licheniformis BL-09.</title>
        <authorList>
            <person name="Zhang H."/>
        </authorList>
    </citation>
    <scope>NUCLEOTIDE SEQUENCE [LARGE SCALE GENOMIC DNA]</scope>
    <source>
        <strain evidence="2 3">HM-66</strain>
    </source>
</reference>
<protein>
    <submittedName>
        <fullName evidence="2">Uncharacterized protein</fullName>
    </submittedName>
</protein>
<proteinExistence type="predicted"/>
<dbReference type="EMBL" id="JXBC01000014">
    <property type="protein sequence ID" value="KIU04548.1"/>
    <property type="molecule type" value="Genomic_DNA"/>
</dbReference>
<keyword evidence="1" id="KW-1133">Transmembrane helix</keyword>
<organism evidence="2 3">
    <name type="scientific">Bacillus subtilis</name>
    <dbReference type="NCBI Taxonomy" id="1423"/>
    <lineage>
        <taxon>Bacteria</taxon>
        <taxon>Bacillati</taxon>
        <taxon>Bacillota</taxon>
        <taxon>Bacilli</taxon>
        <taxon>Bacillales</taxon>
        <taxon>Bacillaceae</taxon>
        <taxon>Bacillus</taxon>
    </lineage>
</organism>
<comment type="caution">
    <text evidence="2">The sequence shown here is derived from an EMBL/GenBank/DDBJ whole genome shotgun (WGS) entry which is preliminary data.</text>
</comment>
<evidence type="ECO:0000313" key="3">
    <source>
        <dbReference type="Proteomes" id="UP000032247"/>
    </source>
</evidence>
<feature type="transmembrane region" description="Helical" evidence="1">
    <location>
        <begin position="71"/>
        <end position="88"/>
    </location>
</feature>
<name>A0A0D1I6X8_BACIU</name>
<accession>A0A0D1I6X8</accession>
<gene>
    <name evidence="2" type="ORF">SC09_contig8orf00217</name>
</gene>
<keyword evidence="1" id="KW-0472">Membrane</keyword>
<dbReference type="PATRIC" id="fig|1423.173.peg.5012"/>
<dbReference type="AlphaFoldDB" id="A0A0D1I6X8"/>